<reference evidence="2" key="1">
    <citation type="submission" date="2014-12" db="EMBL/GenBank/DDBJ databases">
        <title>Insight into the proteome of Arion vulgaris.</title>
        <authorList>
            <person name="Aradska J."/>
            <person name="Bulat T."/>
            <person name="Smidak R."/>
            <person name="Sarate P."/>
            <person name="Gangsoo J."/>
            <person name="Sialana F."/>
            <person name="Bilban M."/>
            <person name="Lubec G."/>
        </authorList>
    </citation>
    <scope>NUCLEOTIDE SEQUENCE</scope>
    <source>
        <tissue evidence="2">Skin</tissue>
    </source>
</reference>
<dbReference type="EMBL" id="HACG01020140">
    <property type="protein sequence ID" value="CEK67005.1"/>
    <property type="molecule type" value="Transcribed_RNA"/>
</dbReference>
<protein>
    <submittedName>
        <fullName evidence="2">Uncharacterized protein</fullName>
    </submittedName>
</protein>
<proteinExistence type="predicted"/>
<name>A0A0B6ZH17_9EUPU</name>
<gene>
    <name evidence="2" type="primary">ORF60962</name>
    <name evidence="1" type="synonym">ORF60961</name>
</gene>
<evidence type="ECO:0000313" key="1">
    <source>
        <dbReference type="EMBL" id="CEK67004.1"/>
    </source>
</evidence>
<accession>A0A0B6ZH17</accession>
<dbReference type="EMBL" id="HACG01020139">
    <property type="protein sequence ID" value="CEK67004.1"/>
    <property type="molecule type" value="Transcribed_RNA"/>
</dbReference>
<organism evidence="2">
    <name type="scientific">Arion vulgaris</name>
    <dbReference type="NCBI Taxonomy" id="1028688"/>
    <lineage>
        <taxon>Eukaryota</taxon>
        <taxon>Metazoa</taxon>
        <taxon>Spiralia</taxon>
        <taxon>Lophotrochozoa</taxon>
        <taxon>Mollusca</taxon>
        <taxon>Gastropoda</taxon>
        <taxon>Heterobranchia</taxon>
        <taxon>Euthyneura</taxon>
        <taxon>Panpulmonata</taxon>
        <taxon>Eupulmonata</taxon>
        <taxon>Stylommatophora</taxon>
        <taxon>Helicina</taxon>
        <taxon>Arionoidea</taxon>
        <taxon>Arionidae</taxon>
        <taxon>Arion</taxon>
    </lineage>
</organism>
<sequence>MDYGVGFQEHSTHSFFPMSSVVRILRTKITSIASSLRSDSLLYFGSRVTYSCPYLQDCITITKNSYI</sequence>
<evidence type="ECO:0000313" key="2">
    <source>
        <dbReference type="EMBL" id="CEK67005.1"/>
    </source>
</evidence>
<dbReference type="AlphaFoldDB" id="A0A0B6ZH17"/>